<accession>A0A6F8YPS6</accession>
<name>A0A6F8YPS6_9ACTN</name>
<reference evidence="1 2" key="1">
    <citation type="submission" date="2020-03" db="EMBL/GenBank/DDBJ databases">
        <title>Whole genome shotgun sequence of Phytohabitans suffuscus NBRC 105367.</title>
        <authorList>
            <person name="Komaki H."/>
            <person name="Tamura T."/>
        </authorList>
    </citation>
    <scope>NUCLEOTIDE SEQUENCE [LARGE SCALE GENOMIC DNA]</scope>
    <source>
        <strain evidence="1 2">NBRC 105367</strain>
    </source>
</reference>
<evidence type="ECO:0000313" key="2">
    <source>
        <dbReference type="Proteomes" id="UP000503011"/>
    </source>
</evidence>
<proteinExistence type="predicted"/>
<evidence type="ECO:0000313" key="1">
    <source>
        <dbReference type="EMBL" id="BCB88130.1"/>
    </source>
</evidence>
<dbReference type="RefSeq" id="WP_173159437.1">
    <property type="nucleotide sequence ID" value="NZ_AP022871.1"/>
</dbReference>
<sequence>MLTRSDYADYDVAIGSPDAATYRALNRRTRGSLDLLGMQLPFVAPNGRVTTTPGFADEPVTSDER</sequence>
<organism evidence="1 2">
    <name type="scientific">Phytohabitans suffuscus</name>
    <dbReference type="NCBI Taxonomy" id="624315"/>
    <lineage>
        <taxon>Bacteria</taxon>
        <taxon>Bacillati</taxon>
        <taxon>Actinomycetota</taxon>
        <taxon>Actinomycetes</taxon>
        <taxon>Micromonosporales</taxon>
        <taxon>Micromonosporaceae</taxon>
    </lineage>
</organism>
<dbReference type="EMBL" id="AP022871">
    <property type="protein sequence ID" value="BCB88130.1"/>
    <property type="molecule type" value="Genomic_DNA"/>
</dbReference>
<protein>
    <submittedName>
        <fullName evidence="1">Uncharacterized protein</fullName>
    </submittedName>
</protein>
<keyword evidence="2" id="KW-1185">Reference proteome</keyword>
<gene>
    <name evidence="1" type="ORF">Psuf_054430</name>
</gene>
<dbReference type="KEGG" id="psuu:Psuf_054430"/>
<dbReference type="AlphaFoldDB" id="A0A6F8YPS6"/>
<reference evidence="1 2" key="2">
    <citation type="submission" date="2020-03" db="EMBL/GenBank/DDBJ databases">
        <authorList>
            <person name="Ichikawa N."/>
            <person name="Kimura A."/>
            <person name="Kitahashi Y."/>
            <person name="Uohara A."/>
        </authorList>
    </citation>
    <scope>NUCLEOTIDE SEQUENCE [LARGE SCALE GENOMIC DNA]</scope>
    <source>
        <strain evidence="1 2">NBRC 105367</strain>
    </source>
</reference>
<dbReference type="Proteomes" id="UP000503011">
    <property type="component" value="Chromosome"/>
</dbReference>